<dbReference type="PANTHER" id="PTHR43096:SF52">
    <property type="entry name" value="DNAJ HOMOLOG 1, MITOCHONDRIAL-RELATED"/>
    <property type="match status" value="1"/>
</dbReference>
<feature type="binding site" evidence="14">
    <location>
        <position position="165"/>
    </location>
    <ligand>
        <name>Zn(2+)</name>
        <dbReference type="ChEBI" id="CHEBI:29105"/>
        <label>2</label>
    </ligand>
</feature>
<feature type="binding site" evidence="14">
    <location>
        <position position="204"/>
    </location>
    <ligand>
        <name>Zn(2+)</name>
        <dbReference type="ChEBI" id="CHEBI:29105"/>
        <label>1</label>
    </ligand>
</feature>
<comment type="similarity">
    <text evidence="12 14">Belongs to the DnaJ family.</text>
</comment>
<dbReference type="InterPro" id="IPR036869">
    <property type="entry name" value="J_dom_sf"/>
</dbReference>
<keyword evidence="10 14" id="KW-0143">Chaperone</keyword>
<feature type="domain" description="J" evidence="16">
    <location>
        <begin position="6"/>
        <end position="71"/>
    </location>
</feature>
<keyword evidence="8 14" id="KW-0862">Zinc</keyword>
<feature type="binding site" evidence="14">
    <location>
        <position position="168"/>
    </location>
    <ligand>
        <name>Zn(2+)</name>
        <dbReference type="ChEBI" id="CHEBI:29105"/>
        <label>2</label>
    </ligand>
</feature>
<dbReference type="Gene3D" id="2.10.230.10">
    <property type="entry name" value="Heat shock protein DnaJ, cysteine-rich domain"/>
    <property type="match status" value="1"/>
</dbReference>
<comment type="subunit">
    <text evidence="2 14">Homodimer.</text>
</comment>
<dbReference type="Pfam" id="PF01556">
    <property type="entry name" value="DnaJ_C"/>
    <property type="match status" value="1"/>
</dbReference>
<feature type="repeat" description="CXXCXGXG motif" evidence="14">
    <location>
        <begin position="148"/>
        <end position="155"/>
    </location>
</feature>
<dbReference type="NCBIfam" id="TIGR02349">
    <property type="entry name" value="DnaJ_bact"/>
    <property type="match status" value="1"/>
</dbReference>
<comment type="domain">
    <text evidence="14">The J domain is necessary and sufficient to stimulate DnaK ATPase activity. Zinc center 1 plays an important role in the autonomous, DnaK-independent chaperone activity of DnaJ. Zinc center 2 is essential for interaction with DnaK and for DnaJ activity.</text>
</comment>
<dbReference type="NCBIfam" id="NF008035">
    <property type="entry name" value="PRK10767.1"/>
    <property type="match status" value="1"/>
</dbReference>
<reference evidence="18 19" key="1">
    <citation type="submission" date="2017-04" db="EMBL/GenBank/DDBJ databases">
        <authorList>
            <person name="Afonso C.L."/>
            <person name="Miller P.J."/>
            <person name="Scott M.A."/>
            <person name="Spackman E."/>
            <person name="Goraichik I."/>
            <person name="Dimitrov K.M."/>
            <person name="Suarez D.L."/>
            <person name="Swayne D.E."/>
        </authorList>
    </citation>
    <scope>NUCLEOTIDE SEQUENCE [LARGE SCALE GENOMIC DNA]</scope>
    <source>
        <strain evidence="18 19">DSM 3385</strain>
    </source>
</reference>
<dbReference type="RefSeq" id="WP_084067134.1">
    <property type="nucleotide sequence ID" value="NZ_FWXY01000003.1"/>
</dbReference>
<feature type="repeat" description="CXXCXGXG motif" evidence="14">
    <location>
        <begin position="201"/>
        <end position="208"/>
    </location>
</feature>
<comment type="function">
    <text evidence="11 14">Participates actively in the response to hyperosmotic and heat shock by preventing the aggregation of stress-denatured proteins and by disaggregating proteins, also in an autonomous, DnaK-independent fashion. Unfolded proteins bind initially to DnaJ; upon interaction with the DnaJ-bound protein, DnaK hydrolyzes its bound ATP, resulting in the formation of a stable complex. GrpE releases ADP from DnaK; ATP binding to DnaK triggers the release of the substrate protein, thus completing the reaction cycle. Several rounds of ATP-dependent interactions between DnaJ, DnaK and GrpE are required for fully efficient folding. Also involved, together with DnaK and GrpE, in the DNA replication of plasmids through activation of initiation proteins.</text>
</comment>
<feature type="domain" description="CR-type" evidence="17">
    <location>
        <begin position="135"/>
        <end position="213"/>
    </location>
</feature>
<dbReference type="GO" id="GO:0051082">
    <property type="term" value="F:unfolded protein binding"/>
    <property type="evidence" value="ECO:0007669"/>
    <property type="project" value="UniProtKB-UniRule"/>
</dbReference>
<dbReference type="Proteomes" id="UP000192418">
    <property type="component" value="Unassembled WGS sequence"/>
</dbReference>
<name>A0A1W1ZTN4_9BACT</name>
<evidence type="ECO:0000256" key="10">
    <source>
        <dbReference type="ARBA" id="ARBA00023186"/>
    </source>
</evidence>
<accession>A0A1W1ZTN4</accession>
<dbReference type="Gene3D" id="1.10.287.110">
    <property type="entry name" value="DnaJ domain"/>
    <property type="match status" value="1"/>
</dbReference>
<evidence type="ECO:0000256" key="12">
    <source>
        <dbReference type="ARBA" id="ARBA00061004"/>
    </source>
</evidence>
<dbReference type="FunFam" id="1.10.287.110:FF:000034">
    <property type="entry name" value="Chaperone protein DnaJ"/>
    <property type="match status" value="1"/>
</dbReference>
<dbReference type="FunFam" id="2.60.260.20:FF:000004">
    <property type="entry name" value="Molecular chaperone DnaJ"/>
    <property type="match status" value="1"/>
</dbReference>
<gene>
    <name evidence="14" type="primary">dnaJ</name>
    <name evidence="18" type="ORF">SAMN02746065_103167</name>
</gene>
<feature type="repeat" description="CXXCXGXG motif" evidence="14">
    <location>
        <begin position="187"/>
        <end position="194"/>
    </location>
</feature>
<evidence type="ECO:0000256" key="15">
    <source>
        <dbReference type="PROSITE-ProRule" id="PRU00546"/>
    </source>
</evidence>
<keyword evidence="3 14" id="KW-0963">Cytoplasm</keyword>
<keyword evidence="4 14" id="KW-0235">DNA replication</keyword>
<dbReference type="CDD" id="cd06257">
    <property type="entry name" value="DnaJ"/>
    <property type="match status" value="1"/>
</dbReference>
<evidence type="ECO:0000256" key="3">
    <source>
        <dbReference type="ARBA" id="ARBA00022490"/>
    </source>
</evidence>
<dbReference type="AlphaFoldDB" id="A0A1W1ZTN4"/>
<dbReference type="InterPro" id="IPR001305">
    <property type="entry name" value="HSP_DnaJ_Cys-rich_dom"/>
</dbReference>
<dbReference type="InterPro" id="IPR001623">
    <property type="entry name" value="DnaJ_domain"/>
</dbReference>
<evidence type="ECO:0000256" key="2">
    <source>
        <dbReference type="ARBA" id="ARBA00011738"/>
    </source>
</evidence>
<dbReference type="PRINTS" id="PR00625">
    <property type="entry name" value="JDOMAIN"/>
</dbReference>
<evidence type="ECO:0000256" key="7">
    <source>
        <dbReference type="ARBA" id="ARBA00022771"/>
    </source>
</evidence>
<evidence type="ECO:0000256" key="11">
    <source>
        <dbReference type="ARBA" id="ARBA00053423"/>
    </source>
</evidence>
<dbReference type="HAMAP" id="MF_01152">
    <property type="entry name" value="DnaJ"/>
    <property type="match status" value="1"/>
</dbReference>
<evidence type="ECO:0000256" key="13">
    <source>
        <dbReference type="ARBA" id="ARBA00067609"/>
    </source>
</evidence>
<dbReference type="PROSITE" id="PS51188">
    <property type="entry name" value="ZF_CR"/>
    <property type="match status" value="1"/>
</dbReference>
<dbReference type="STRING" id="1121400.SAMN02746065_103167"/>
<dbReference type="CDD" id="cd10719">
    <property type="entry name" value="DnaJ_zf"/>
    <property type="match status" value="1"/>
</dbReference>
<dbReference type="InterPro" id="IPR002939">
    <property type="entry name" value="DnaJ_C"/>
</dbReference>
<dbReference type="OrthoDB" id="9779889at2"/>
<dbReference type="CDD" id="cd10747">
    <property type="entry name" value="DnaJ_C"/>
    <property type="match status" value="1"/>
</dbReference>
<dbReference type="GO" id="GO:0031072">
    <property type="term" value="F:heat shock protein binding"/>
    <property type="evidence" value="ECO:0007669"/>
    <property type="project" value="InterPro"/>
</dbReference>
<evidence type="ECO:0000256" key="14">
    <source>
        <dbReference type="HAMAP-Rule" id="MF_01152"/>
    </source>
</evidence>
<dbReference type="GO" id="GO:0008270">
    <property type="term" value="F:zinc ion binding"/>
    <property type="evidence" value="ECO:0007669"/>
    <property type="project" value="UniProtKB-UniRule"/>
</dbReference>
<evidence type="ECO:0000313" key="18">
    <source>
        <dbReference type="EMBL" id="SMC51612.1"/>
    </source>
</evidence>
<evidence type="ECO:0000256" key="9">
    <source>
        <dbReference type="ARBA" id="ARBA00023016"/>
    </source>
</evidence>
<evidence type="ECO:0000256" key="5">
    <source>
        <dbReference type="ARBA" id="ARBA00022723"/>
    </source>
</evidence>
<keyword evidence="7 14" id="KW-0863">Zinc-finger</keyword>
<feature type="binding site" evidence="14">
    <location>
        <position position="151"/>
    </location>
    <ligand>
        <name>Zn(2+)</name>
        <dbReference type="ChEBI" id="CHEBI:29105"/>
        <label>1</label>
    </ligand>
</feature>
<evidence type="ECO:0000259" key="17">
    <source>
        <dbReference type="PROSITE" id="PS51188"/>
    </source>
</evidence>
<evidence type="ECO:0000259" key="16">
    <source>
        <dbReference type="PROSITE" id="PS50076"/>
    </source>
</evidence>
<evidence type="ECO:0000256" key="8">
    <source>
        <dbReference type="ARBA" id="ARBA00022833"/>
    </source>
</evidence>
<dbReference type="SMART" id="SM00271">
    <property type="entry name" value="DnaJ"/>
    <property type="match status" value="1"/>
</dbReference>
<dbReference type="SUPFAM" id="SSF49493">
    <property type="entry name" value="HSP40/DnaJ peptide-binding domain"/>
    <property type="match status" value="2"/>
</dbReference>
<feature type="repeat" description="CXXCXGXG motif" evidence="14">
    <location>
        <begin position="165"/>
        <end position="172"/>
    </location>
</feature>
<feature type="binding site" evidence="14">
    <location>
        <position position="187"/>
    </location>
    <ligand>
        <name>Zn(2+)</name>
        <dbReference type="ChEBI" id="CHEBI:29105"/>
        <label>2</label>
    </ligand>
</feature>
<dbReference type="GO" id="GO:0005524">
    <property type="term" value="F:ATP binding"/>
    <property type="evidence" value="ECO:0007669"/>
    <property type="project" value="InterPro"/>
</dbReference>
<proteinExistence type="inferred from homology"/>
<dbReference type="InterPro" id="IPR008971">
    <property type="entry name" value="HSP40/DnaJ_pept-bd"/>
</dbReference>
<evidence type="ECO:0000256" key="4">
    <source>
        <dbReference type="ARBA" id="ARBA00022705"/>
    </source>
</evidence>
<keyword evidence="6 14" id="KW-0677">Repeat</keyword>
<dbReference type="EMBL" id="FWXY01000003">
    <property type="protein sequence ID" value="SMC51612.1"/>
    <property type="molecule type" value="Genomic_DNA"/>
</dbReference>
<protein>
    <recommendedName>
        <fullName evidence="13 14">Chaperone protein DnaJ</fullName>
    </recommendedName>
</protein>
<organism evidence="18 19">
    <name type="scientific">Desulfocicer vacuolatum DSM 3385</name>
    <dbReference type="NCBI Taxonomy" id="1121400"/>
    <lineage>
        <taxon>Bacteria</taxon>
        <taxon>Pseudomonadati</taxon>
        <taxon>Thermodesulfobacteriota</taxon>
        <taxon>Desulfobacteria</taxon>
        <taxon>Desulfobacterales</taxon>
        <taxon>Desulfobacteraceae</taxon>
        <taxon>Desulfocicer</taxon>
    </lineage>
</organism>
<dbReference type="GO" id="GO:0009408">
    <property type="term" value="P:response to heat"/>
    <property type="evidence" value="ECO:0007669"/>
    <property type="project" value="InterPro"/>
</dbReference>
<dbReference type="InterPro" id="IPR012724">
    <property type="entry name" value="DnaJ"/>
</dbReference>
<comment type="cofactor">
    <cofactor evidence="14">
        <name>Zn(2+)</name>
        <dbReference type="ChEBI" id="CHEBI:29105"/>
    </cofactor>
    <text evidence="14">Binds 2 Zn(2+) ions per monomer.</text>
</comment>
<dbReference type="SUPFAM" id="SSF46565">
    <property type="entry name" value="Chaperone J-domain"/>
    <property type="match status" value="1"/>
</dbReference>
<keyword evidence="9 14" id="KW-0346">Stress response</keyword>
<feature type="binding site" evidence="14">
    <location>
        <position position="148"/>
    </location>
    <ligand>
        <name>Zn(2+)</name>
        <dbReference type="ChEBI" id="CHEBI:29105"/>
        <label>1</label>
    </ligand>
</feature>
<dbReference type="PANTHER" id="PTHR43096">
    <property type="entry name" value="DNAJ HOMOLOG 1, MITOCHONDRIAL-RELATED"/>
    <property type="match status" value="1"/>
</dbReference>
<dbReference type="FunFam" id="2.10.230.10:FF:000002">
    <property type="entry name" value="Molecular chaperone DnaJ"/>
    <property type="match status" value="1"/>
</dbReference>
<dbReference type="Pfam" id="PF00226">
    <property type="entry name" value="DnaJ"/>
    <property type="match status" value="1"/>
</dbReference>
<evidence type="ECO:0000313" key="19">
    <source>
        <dbReference type="Proteomes" id="UP000192418"/>
    </source>
</evidence>
<dbReference type="GO" id="GO:0042026">
    <property type="term" value="P:protein refolding"/>
    <property type="evidence" value="ECO:0007669"/>
    <property type="project" value="TreeGrafter"/>
</dbReference>
<sequence>MSDKRDYYEILGASRDASKDELKSKYRKLAIKFHPDKNPGDSAAEEKFKEASEAYGVLSDDQKRQIYDQFGHQGLEGAGSSGGGGFEDAFSSFGDIFEDFFGFGGSRGGRGGNRVQRGSDLRYDMTLDFMEAAFGIEKIIDVKKLDNCDVCQGTGCKEGTSPETCSHCNGTGQFIQSQGFFKVKTTCPYCRGKGKSIPHPCPKCVGNGRMEISKKVSVKVPAGVDTGAKLRLNGEGESSTSGGPAGDLYVFINVKPHKLFKRDGNNIICLVDISFVQAALGDEITIPTLENEKELTIPKGTQYGDTFRFKGEGIPSLRSGRRGDQIIQVDIKTPTRLSKKQEKLLREFDKLDSDKISNKLKRLFRGM</sequence>
<dbReference type="Pfam" id="PF00684">
    <property type="entry name" value="DnaJ_CXXCXGXG"/>
    <property type="match status" value="1"/>
</dbReference>
<feature type="binding site" evidence="14">
    <location>
        <position position="201"/>
    </location>
    <ligand>
        <name>Zn(2+)</name>
        <dbReference type="ChEBI" id="CHEBI:29105"/>
        <label>1</label>
    </ligand>
</feature>
<evidence type="ECO:0000256" key="6">
    <source>
        <dbReference type="ARBA" id="ARBA00022737"/>
    </source>
</evidence>
<dbReference type="GO" id="GO:0006260">
    <property type="term" value="P:DNA replication"/>
    <property type="evidence" value="ECO:0007669"/>
    <property type="project" value="UniProtKB-KW"/>
</dbReference>
<dbReference type="Gene3D" id="2.60.260.20">
    <property type="entry name" value="Urease metallochaperone UreE, N-terminal domain"/>
    <property type="match status" value="2"/>
</dbReference>
<feature type="binding site" evidence="14">
    <location>
        <position position="190"/>
    </location>
    <ligand>
        <name>Zn(2+)</name>
        <dbReference type="ChEBI" id="CHEBI:29105"/>
        <label>2</label>
    </ligand>
</feature>
<dbReference type="PROSITE" id="PS50076">
    <property type="entry name" value="DNAJ_2"/>
    <property type="match status" value="1"/>
</dbReference>
<keyword evidence="5 14" id="KW-0479">Metal-binding</keyword>
<dbReference type="InterPro" id="IPR036410">
    <property type="entry name" value="HSP_DnaJ_Cys-rich_dom_sf"/>
</dbReference>
<dbReference type="GO" id="GO:0005737">
    <property type="term" value="C:cytoplasm"/>
    <property type="evidence" value="ECO:0007669"/>
    <property type="project" value="UniProtKB-SubCell"/>
</dbReference>
<feature type="zinc finger region" description="CR-type" evidence="15">
    <location>
        <begin position="135"/>
        <end position="213"/>
    </location>
</feature>
<keyword evidence="19" id="KW-1185">Reference proteome</keyword>
<dbReference type="SUPFAM" id="SSF57938">
    <property type="entry name" value="DnaJ/Hsp40 cysteine-rich domain"/>
    <property type="match status" value="1"/>
</dbReference>
<evidence type="ECO:0000256" key="1">
    <source>
        <dbReference type="ARBA" id="ARBA00004496"/>
    </source>
</evidence>
<comment type="subcellular location">
    <subcellularLocation>
        <location evidence="1 14">Cytoplasm</location>
    </subcellularLocation>
</comment>
<dbReference type="NCBIfam" id="NF010887">
    <property type="entry name" value="PRK14294.1"/>
    <property type="match status" value="1"/>
</dbReference>